<feature type="chain" id="PRO_5006878002" evidence="1">
    <location>
        <begin position="17"/>
        <end position="67"/>
    </location>
</feature>
<dbReference type="AlphaFoldDB" id="A0A0V1FI54"/>
<keyword evidence="1" id="KW-0732">Signal</keyword>
<keyword evidence="3" id="KW-1185">Reference proteome</keyword>
<gene>
    <name evidence="2" type="ORF">T4D_10957</name>
</gene>
<protein>
    <submittedName>
        <fullName evidence="2">Uncharacterized protein</fullName>
    </submittedName>
</protein>
<evidence type="ECO:0000313" key="2">
    <source>
        <dbReference type="EMBL" id="KRY85634.1"/>
    </source>
</evidence>
<dbReference type="Proteomes" id="UP000054995">
    <property type="component" value="Unassembled WGS sequence"/>
</dbReference>
<proteinExistence type="predicted"/>
<accession>A0A0V1FI54</accession>
<reference evidence="2 3" key="1">
    <citation type="submission" date="2015-01" db="EMBL/GenBank/DDBJ databases">
        <title>Evolution of Trichinella species and genotypes.</title>
        <authorList>
            <person name="Korhonen P.K."/>
            <person name="Edoardo P."/>
            <person name="Giuseppe L.R."/>
            <person name="Gasser R.B."/>
        </authorList>
    </citation>
    <scope>NUCLEOTIDE SEQUENCE [LARGE SCALE GENOMIC DNA]</scope>
    <source>
        <strain evidence="2">ISS470</strain>
    </source>
</reference>
<feature type="signal peptide" evidence="1">
    <location>
        <begin position="1"/>
        <end position="16"/>
    </location>
</feature>
<sequence>MYHMFIIIQCIKLAESLCFDYLTKALFIELIDLLNILCTFRMSNWGAIAFQILEFDFTFKYPDMRYK</sequence>
<evidence type="ECO:0000313" key="3">
    <source>
        <dbReference type="Proteomes" id="UP000054995"/>
    </source>
</evidence>
<comment type="caution">
    <text evidence="2">The sequence shown here is derived from an EMBL/GenBank/DDBJ whole genome shotgun (WGS) entry which is preliminary data.</text>
</comment>
<name>A0A0V1FI54_TRIPS</name>
<dbReference type="EMBL" id="JYDT01000086">
    <property type="protein sequence ID" value="KRY85634.1"/>
    <property type="molecule type" value="Genomic_DNA"/>
</dbReference>
<organism evidence="2 3">
    <name type="scientific">Trichinella pseudospiralis</name>
    <name type="common">Parasitic roundworm</name>
    <dbReference type="NCBI Taxonomy" id="6337"/>
    <lineage>
        <taxon>Eukaryota</taxon>
        <taxon>Metazoa</taxon>
        <taxon>Ecdysozoa</taxon>
        <taxon>Nematoda</taxon>
        <taxon>Enoplea</taxon>
        <taxon>Dorylaimia</taxon>
        <taxon>Trichinellida</taxon>
        <taxon>Trichinellidae</taxon>
        <taxon>Trichinella</taxon>
    </lineage>
</organism>
<evidence type="ECO:0000256" key="1">
    <source>
        <dbReference type="SAM" id="SignalP"/>
    </source>
</evidence>